<dbReference type="GO" id="GO:0005763">
    <property type="term" value="C:mitochondrial small ribosomal subunit"/>
    <property type="evidence" value="ECO:0007669"/>
    <property type="project" value="TreeGrafter"/>
</dbReference>
<comment type="caution">
    <text evidence="2">The sequence shown here is derived from an EMBL/GenBank/DDBJ whole genome shotgun (WGS) entry which is preliminary data.</text>
</comment>
<dbReference type="EMBL" id="JANBTW010000009">
    <property type="protein sequence ID" value="KAJ2679755.1"/>
    <property type="molecule type" value="Genomic_DNA"/>
</dbReference>
<gene>
    <name evidence="2" type="ORF">GGI25_001206</name>
</gene>
<protein>
    <submittedName>
        <fullName evidence="2">Uncharacterized protein</fullName>
    </submittedName>
</protein>
<feature type="compositionally biased region" description="Basic and acidic residues" evidence="1">
    <location>
        <begin position="68"/>
        <end position="82"/>
    </location>
</feature>
<reference evidence="2" key="1">
    <citation type="submission" date="2022-07" db="EMBL/GenBank/DDBJ databases">
        <title>Phylogenomic reconstructions and comparative analyses of Kickxellomycotina fungi.</title>
        <authorList>
            <person name="Reynolds N.K."/>
            <person name="Stajich J.E."/>
            <person name="Barry K."/>
            <person name="Grigoriev I.V."/>
            <person name="Crous P."/>
            <person name="Smith M.E."/>
        </authorList>
    </citation>
    <scope>NUCLEOTIDE SEQUENCE</scope>
    <source>
        <strain evidence="2">NRRL 3115</strain>
    </source>
</reference>
<dbReference type="GO" id="GO:0003735">
    <property type="term" value="F:structural constituent of ribosome"/>
    <property type="evidence" value="ECO:0007669"/>
    <property type="project" value="TreeGrafter"/>
</dbReference>
<evidence type="ECO:0000256" key="1">
    <source>
        <dbReference type="SAM" id="MobiDB-lite"/>
    </source>
</evidence>
<dbReference type="Pfam" id="PF12298">
    <property type="entry name" value="Bot1p"/>
    <property type="match status" value="1"/>
</dbReference>
<dbReference type="OrthoDB" id="10052321at2759"/>
<dbReference type="InterPro" id="IPR019374">
    <property type="entry name" value="Ribosomal_mS22"/>
</dbReference>
<dbReference type="GO" id="GO:0032543">
    <property type="term" value="P:mitochondrial translation"/>
    <property type="evidence" value="ECO:0007669"/>
    <property type="project" value="TreeGrafter"/>
</dbReference>
<dbReference type="Pfam" id="PF10245">
    <property type="entry name" value="MRP-S22"/>
    <property type="match status" value="1"/>
</dbReference>
<sequence length="354" mass="40092">MFASVRFVPVKRLAVTSVSRHICTSIVARDAKSTDGNKATPNSTEIADTADIDASEIPESAMLSAEPIDAKNSEDEPRKKDGERVCRGYEGWMITQSSKYEKALPNQTNFVSGKPTIPFPLNPWFRVRPPLSDQTKEQIYKAYLSDPVKNTPRVLGDKFLVSIKRVEAILKLKAIEHHMVKHDQFAPQKKLTAGMESMLAVSGNSAKLTEPIFTEKPKVSSPRFHAIPEGETFRAKDAAEVLGREPYQHIVDHLTASKPYVIDYEGLDPEFAPRVTKRVSPSMAARLEKLGPEKEEVLVKDPSLSSQRWSFVFTDISKHLEMKNRSVYVRERDGTLKKAGRDYKIKRYRELWKY</sequence>
<name>A0A9W8GCK5_9FUNG</name>
<feature type="compositionally biased region" description="Polar residues" evidence="1">
    <location>
        <begin position="36"/>
        <end position="46"/>
    </location>
</feature>
<evidence type="ECO:0000313" key="2">
    <source>
        <dbReference type="EMBL" id="KAJ2679755.1"/>
    </source>
</evidence>
<feature type="region of interest" description="Disordered" evidence="1">
    <location>
        <begin position="31"/>
        <end position="82"/>
    </location>
</feature>
<dbReference type="PANTHER" id="PTHR28158">
    <property type="entry name" value="37S RIBOSOMAL PROTEIN S35, MITOCHONDRIAL"/>
    <property type="match status" value="1"/>
</dbReference>
<dbReference type="InterPro" id="IPR021036">
    <property type="entry name" value="Ribosomal_mS45"/>
</dbReference>
<dbReference type="PANTHER" id="PTHR28158:SF1">
    <property type="entry name" value="SMALL RIBOSOMAL SUBUNIT PROTEIN MS45"/>
    <property type="match status" value="1"/>
</dbReference>
<proteinExistence type="predicted"/>
<accession>A0A9W8GCK5</accession>
<organism evidence="2 3">
    <name type="scientific">Coemansia spiralis</name>
    <dbReference type="NCBI Taxonomy" id="417178"/>
    <lineage>
        <taxon>Eukaryota</taxon>
        <taxon>Fungi</taxon>
        <taxon>Fungi incertae sedis</taxon>
        <taxon>Zoopagomycota</taxon>
        <taxon>Kickxellomycotina</taxon>
        <taxon>Kickxellomycetes</taxon>
        <taxon>Kickxellales</taxon>
        <taxon>Kickxellaceae</taxon>
        <taxon>Coemansia</taxon>
    </lineage>
</organism>
<dbReference type="Proteomes" id="UP001151518">
    <property type="component" value="Unassembled WGS sequence"/>
</dbReference>
<evidence type="ECO:0000313" key="3">
    <source>
        <dbReference type="Proteomes" id="UP001151518"/>
    </source>
</evidence>
<dbReference type="AlphaFoldDB" id="A0A9W8GCK5"/>